<reference evidence="2" key="1">
    <citation type="journal article" date="2019" name="Int. J. Syst. Evol. Microbiol.">
        <title>The Global Catalogue of Microorganisms (GCM) 10K type strain sequencing project: providing services to taxonomists for standard genome sequencing and annotation.</title>
        <authorList>
            <consortium name="The Broad Institute Genomics Platform"/>
            <consortium name="The Broad Institute Genome Sequencing Center for Infectious Disease"/>
            <person name="Wu L."/>
            <person name="Ma J."/>
        </authorList>
    </citation>
    <scope>NUCLEOTIDE SEQUENCE [LARGE SCALE GENOMIC DNA]</scope>
    <source>
        <strain evidence="2">JCM 18325</strain>
    </source>
</reference>
<protein>
    <recommendedName>
        <fullName evidence="3">Transposase</fullName>
    </recommendedName>
</protein>
<gene>
    <name evidence="1" type="ORF">GCM10023330_05710</name>
</gene>
<proteinExistence type="predicted"/>
<organism evidence="1 2">
    <name type="scientific">Litoribaculum gwangyangense</name>
    <dbReference type="NCBI Taxonomy" id="1130722"/>
    <lineage>
        <taxon>Bacteria</taxon>
        <taxon>Pseudomonadati</taxon>
        <taxon>Bacteroidota</taxon>
        <taxon>Flavobacteriia</taxon>
        <taxon>Flavobacteriales</taxon>
        <taxon>Flavobacteriaceae</taxon>
        <taxon>Litoribaculum</taxon>
    </lineage>
</organism>
<accession>A0ABP9C3M8</accession>
<dbReference type="EMBL" id="BAABJW010000001">
    <property type="protein sequence ID" value="GAA4802466.1"/>
    <property type="molecule type" value="Genomic_DNA"/>
</dbReference>
<evidence type="ECO:0008006" key="3">
    <source>
        <dbReference type="Google" id="ProtNLM"/>
    </source>
</evidence>
<name>A0ABP9C3M8_9FLAO</name>
<evidence type="ECO:0000313" key="1">
    <source>
        <dbReference type="EMBL" id="GAA4802466.1"/>
    </source>
</evidence>
<keyword evidence="2" id="KW-1185">Reference proteome</keyword>
<comment type="caution">
    <text evidence="1">The sequence shown here is derived from an EMBL/GenBank/DDBJ whole genome shotgun (WGS) entry which is preliminary data.</text>
</comment>
<dbReference type="Proteomes" id="UP001501433">
    <property type="component" value="Unassembled WGS sequence"/>
</dbReference>
<evidence type="ECO:0000313" key="2">
    <source>
        <dbReference type="Proteomes" id="UP001501433"/>
    </source>
</evidence>
<sequence length="43" mass="5032">MRVGKTERNHSVIDNSLNNAFQMQKSELKKEINKLFLKTGHFV</sequence>